<evidence type="ECO:0000313" key="3">
    <source>
        <dbReference type="EMBL" id="KAF4381320.1"/>
    </source>
</evidence>
<name>A0A7J6GGA2_CANSA</name>
<dbReference type="Proteomes" id="UP000583929">
    <property type="component" value="Unassembled WGS sequence"/>
</dbReference>
<reference evidence="3 4" key="1">
    <citation type="journal article" date="2020" name="bioRxiv">
        <title>Sequence and annotation of 42 cannabis genomes reveals extensive copy number variation in cannabinoid synthesis and pathogen resistance genes.</title>
        <authorList>
            <person name="Mckernan K.J."/>
            <person name="Helbert Y."/>
            <person name="Kane L.T."/>
            <person name="Ebling H."/>
            <person name="Zhang L."/>
            <person name="Liu B."/>
            <person name="Eaton Z."/>
            <person name="Mclaughlin S."/>
            <person name="Kingan S."/>
            <person name="Baybayan P."/>
            <person name="Concepcion G."/>
            <person name="Jordan M."/>
            <person name="Riva A."/>
            <person name="Barbazuk W."/>
            <person name="Harkins T."/>
        </authorList>
    </citation>
    <scope>NUCLEOTIDE SEQUENCE [LARGE SCALE GENOMIC DNA]</scope>
    <source>
        <strain evidence="4">cv. Jamaican Lion 4</strain>
        <tissue evidence="3">Leaf</tissue>
    </source>
</reference>
<sequence>MDLVGKKIASSWGKCISLNEATIKLVPSATTSQVLAKYYLIGKVLTSRSLGEREVEAFCGNPWKTHVKVDTPFSGRVATNVFRFGFEKVADRRRVLDNGPWCVKGFSLVLLAWPPGFGTLAPSFTNIRLWIQIHFLPHDYFSRINANILGAQAGKVLFIDLDESRPFSWNKWIQLNESGTRESSKAAKRIDGKKRMPTLLSSPVSMRGNGSGAVGDGSLPGSRKALVSSAGQRLRSRFFKAWVPKMVLKAQEGGSRVLHFSGKSRTNPRMDRGNEPAALPNLEDNSNLGVIFEGDKERSPLTPVPLLDKSVGLVKLGNKDIGPGSFVGRDDWVNKLNTQMLGDAVLGDNSGRVIKAHDTLTAANANLMGGPGPMIIPVGLSPSVRSKMNIFEGDYLVGGNCTSFLGRDSSSQHEEKRALASFFQAQEDYIKELDALGYSGKNKRKSFGIVIGVQPTSDCNERTTPVKKWRLDLETSSLGKRPFVPLCRVKRVVRDYPRGTGPVGGTPEPISHDQDASSEEPMDSDEVAKIGGAKISTDQSHQVENRISVGQYSRLTAWKACARPLDISIPTPYVLLIEDVGSAVDVRKLEEEENE</sequence>
<protein>
    <recommendedName>
        <fullName evidence="2">DUF4283 domain-containing protein</fullName>
    </recommendedName>
</protein>
<feature type="domain" description="DUF4283" evidence="2">
    <location>
        <begin position="36"/>
        <end position="118"/>
    </location>
</feature>
<proteinExistence type="predicted"/>
<dbReference type="Pfam" id="PF14111">
    <property type="entry name" value="DUF4283"/>
    <property type="match status" value="1"/>
</dbReference>
<evidence type="ECO:0000259" key="2">
    <source>
        <dbReference type="Pfam" id="PF14111"/>
    </source>
</evidence>
<gene>
    <name evidence="3" type="ORF">G4B88_031347</name>
</gene>
<keyword evidence="4" id="KW-1185">Reference proteome</keyword>
<dbReference type="AlphaFoldDB" id="A0A7J6GGA2"/>
<dbReference type="InterPro" id="IPR040256">
    <property type="entry name" value="At4g02000-like"/>
</dbReference>
<feature type="compositionally biased region" description="Acidic residues" evidence="1">
    <location>
        <begin position="516"/>
        <end position="525"/>
    </location>
</feature>
<dbReference type="EMBL" id="JAATIQ010000111">
    <property type="protein sequence ID" value="KAF4381320.1"/>
    <property type="molecule type" value="Genomic_DNA"/>
</dbReference>
<dbReference type="PANTHER" id="PTHR31286">
    <property type="entry name" value="GLYCINE-RICH CELL WALL STRUCTURAL PROTEIN 1.8-LIKE"/>
    <property type="match status" value="1"/>
</dbReference>
<organism evidence="3 4">
    <name type="scientific">Cannabis sativa</name>
    <name type="common">Hemp</name>
    <name type="synonym">Marijuana</name>
    <dbReference type="NCBI Taxonomy" id="3483"/>
    <lineage>
        <taxon>Eukaryota</taxon>
        <taxon>Viridiplantae</taxon>
        <taxon>Streptophyta</taxon>
        <taxon>Embryophyta</taxon>
        <taxon>Tracheophyta</taxon>
        <taxon>Spermatophyta</taxon>
        <taxon>Magnoliopsida</taxon>
        <taxon>eudicotyledons</taxon>
        <taxon>Gunneridae</taxon>
        <taxon>Pentapetalae</taxon>
        <taxon>rosids</taxon>
        <taxon>fabids</taxon>
        <taxon>Rosales</taxon>
        <taxon>Cannabaceae</taxon>
        <taxon>Cannabis</taxon>
    </lineage>
</organism>
<feature type="region of interest" description="Disordered" evidence="1">
    <location>
        <begin position="497"/>
        <end position="525"/>
    </location>
</feature>
<accession>A0A7J6GGA2</accession>
<evidence type="ECO:0000256" key="1">
    <source>
        <dbReference type="SAM" id="MobiDB-lite"/>
    </source>
</evidence>
<evidence type="ECO:0000313" key="4">
    <source>
        <dbReference type="Proteomes" id="UP000583929"/>
    </source>
</evidence>
<dbReference type="PANTHER" id="PTHR31286:SF180">
    <property type="entry name" value="OS10G0362600 PROTEIN"/>
    <property type="match status" value="1"/>
</dbReference>
<comment type="caution">
    <text evidence="3">The sequence shown here is derived from an EMBL/GenBank/DDBJ whole genome shotgun (WGS) entry which is preliminary data.</text>
</comment>
<dbReference type="InterPro" id="IPR025558">
    <property type="entry name" value="DUF4283"/>
</dbReference>